<dbReference type="CDD" id="cd04186">
    <property type="entry name" value="GT_2_like_c"/>
    <property type="match status" value="1"/>
</dbReference>
<reference evidence="2 3" key="1">
    <citation type="submission" date="2018-03" db="EMBL/GenBank/DDBJ databases">
        <title>Genome sequence of Clostridium vincentii DSM 10228.</title>
        <authorList>
            <person name="Poehlein A."/>
            <person name="Daniel R."/>
        </authorList>
    </citation>
    <scope>NUCLEOTIDE SEQUENCE [LARGE SCALE GENOMIC DNA]</scope>
    <source>
        <strain evidence="2 3">DSM 10228</strain>
    </source>
</reference>
<evidence type="ECO:0000259" key="1">
    <source>
        <dbReference type="Pfam" id="PF00535"/>
    </source>
</evidence>
<name>A0A2T0BGM1_9CLOT</name>
<keyword evidence="3" id="KW-1185">Reference proteome</keyword>
<dbReference type="Pfam" id="PF00535">
    <property type="entry name" value="Glycos_transf_2"/>
    <property type="match status" value="2"/>
</dbReference>
<dbReference type="Gene3D" id="3.90.550.10">
    <property type="entry name" value="Spore Coat Polysaccharide Biosynthesis Protein SpsA, Chain A"/>
    <property type="match status" value="2"/>
</dbReference>
<protein>
    <submittedName>
        <fullName evidence="2">Chondroitin synthase</fullName>
    </submittedName>
</protein>
<sequence>MRSIRFCIDDILVTEDKTELVVTGWAYAESKQPIKIEMVNVDYFKVEKFERPDIFHQYKEESLALETGFKITIPYKEKNKIVFSTKDEEATCNFRSNDKTKTQKSRSKLDVFMFIFDFSNIGKLFKYIMDYGVMDTLIRIKRVIIKTSLKGIKYNDWLNRERASTKELEKQRKHVFEYSPKISIVVATYNTTESNIRDMMKSLIKQTYSNWELCIVDGASNNISTIKVLKEYQNKYDNIKGNYLSENSITLNSVYEELKLTSGEFVGLLNQGDFLELDALYKIVEGINNNRNVDFIYTDEDRVSDSGKEFSEPQFKPDWAPDTFRSYNYISNFAVFSKKLLENIGEFKDNQNYDLLLKLTEGAQEILHISKVLYHGRSYNKNKIDIEEDKEAIKNQLERIGAKGIVEDGLFQGSYKVEYEIADNPLVSIIIPNKDEHETLKACIESIFEKSTYKNFEIIIVENNSTEDEIFKYYEELASNNKIRVITWDKEFNYSAINNYAFNETKGEYIVFLNNDIEVITPNWIEEMLMHTQRMGIGITGAKLYYPDDTIQHAGVILGLRGVAGHSHGGFKRDDLGFCGRLKIIQNLSAVTAACLMIRRSVYEEVEGFDEEFPVAFNDIDFCLKVRGKGHLIIFTPFVEMYHYESKSRGEDTTVEKIARFEKEVKRFHKKWGLWIRDPYYNDNLTLDEEDFSLKV</sequence>
<dbReference type="InterPro" id="IPR029044">
    <property type="entry name" value="Nucleotide-diphossugar_trans"/>
</dbReference>
<dbReference type="PANTHER" id="PTHR43179:SF7">
    <property type="entry name" value="RHAMNOSYLTRANSFERASE WBBL"/>
    <property type="match status" value="1"/>
</dbReference>
<dbReference type="OrthoDB" id="9179784at2"/>
<dbReference type="EMBL" id="PVXQ01000010">
    <property type="protein sequence ID" value="PRR83056.1"/>
    <property type="molecule type" value="Genomic_DNA"/>
</dbReference>
<evidence type="ECO:0000313" key="3">
    <source>
        <dbReference type="Proteomes" id="UP000239471"/>
    </source>
</evidence>
<accession>A0A2T0BGM1</accession>
<dbReference type="RefSeq" id="WP_106059299.1">
    <property type="nucleotide sequence ID" value="NZ_PVXQ01000010.1"/>
</dbReference>
<feature type="domain" description="Glycosyltransferase 2-like" evidence="1">
    <location>
        <begin position="183"/>
        <end position="344"/>
    </location>
</feature>
<evidence type="ECO:0000313" key="2">
    <source>
        <dbReference type="EMBL" id="PRR83056.1"/>
    </source>
</evidence>
<dbReference type="PANTHER" id="PTHR43179">
    <property type="entry name" value="RHAMNOSYLTRANSFERASE WBBL"/>
    <property type="match status" value="1"/>
</dbReference>
<dbReference type="Proteomes" id="UP000239471">
    <property type="component" value="Unassembled WGS sequence"/>
</dbReference>
<dbReference type="InterPro" id="IPR001173">
    <property type="entry name" value="Glyco_trans_2-like"/>
</dbReference>
<feature type="domain" description="Glycosyltransferase 2-like" evidence="1">
    <location>
        <begin position="428"/>
        <end position="605"/>
    </location>
</feature>
<proteinExistence type="predicted"/>
<comment type="caution">
    <text evidence="2">The sequence shown here is derived from an EMBL/GenBank/DDBJ whole genome shotgun (WGS) entry which is preliminary data.</text>
</comment>
<dbReference type="AlphaFoldDB" id="A0A2T0BGM1"/>
<gene>
    <name evidence="2" type="primary">kfoC_2</name>
    <name evidence="2" type="ORF">CLVI_13050</name>
</gene>
<organism evidence="2 3">
    <name type="scientific">Clostridium vincentii</name>
    <dbReference type="NCBI Taxonomy" id="52704"/>
    <lineage>
        <taxon>Bacteria</taxon>
        <taxon>Bacillati</taxon>
        <taxon>Bacillota</taxon>
        <taxon>Clostridia</taxon>
        <taxon>Eubacteriales</taxon>
        <taxon>Clostridiaceae</taxon>
        <taxon>Clostridium</taxon>
    </lineage>
</organism>
<dbReference type="SUPFAM" id="SSF53448">
    <property type="entry name" value="Nucleotide-diphospho-sugar transferases"/>
    <property type="match status" value="2"/>
</dbReference>